<comment type="function">
    <text evidence="17">Essential subunit of both the farnesyltransferase and the geranylgeranyltransferase complex. Contributes to the transfer of a farnesyl or geranylgeranyl moiety from farnesyl or geranylgeranyl diphosphate to a cysteine at the fourth position from the C-terminus of several proteins having the C-terminal sequence Cys-aliphatic-aliphatic-X. May positively regulate neuromuscular junction development downstream of MUSK via its function in RAC1 prenylation and activation.</text>
</comment>
<keyword evidence="7" id="KW-0677">Repeat</keyword>
<gene>
    <name evidence="22" type="ORF">J1605_004372</name>
    <name evidence="21" type="ORF">J1605_013825</name>
</gene>
<evidence type="ECO:0000256" key="10">
    <source>
        <dbReference type="ARBA" id="ARBA00040965"/>
    </source>
</evidence>
<evidence type="ECO:0000256" key="17">
    <source>
        <dbReference type="ARBA" id="ARBA00055408"/>
    </source>
</evidence>
<evidence type="ECO:0000256" key="7">
    <source>
        <dbReference type="ARBA" id="ARBA00022737"/>
    </source>
</evidence>
<proteinExistence type="inferred from homology"/>
<dbReference type="Gene3D" id="1.25.40.120">
    <property type="entry name" value="Protein prenylyltransferase"/>
    <property type="match status" value="1"/>
</dbReference>
<dbReference type="EC" id="2.5.1.59" evidence="3"/>
<organism evidence="21 23">
    <name type="scientific">Eschrichtius robustus</name>
    <name type="common">California gray whale</name>
    <name type="synonym">Eschrichtius gibbosus</name>
    <dbReference type="NCBI Taxonomy" id="9764"/>
    <lineage>
        <taxon>Eukaryota</taxon>
        <taxon>Metazoa</taxon>
        <taxon>Chordata</taxon>
        <taxon>Craniata</taxon>
        <taxon>Vertebrata</taxon>
        <taxon>Euteleostomi</taxon>
        <taxon>Mammalia</taxon>
        <taxon>Eutheria</taxon>
        <taxon>Laurasiatheria</taxon>
        <taxon>Artiodactyla</taxon>
        <taxon>Whippomorpha</taxon>
        <taxon>Cetacea</taxon>
        <taxon>Mysticeti</taxon>
        <taxon>Eschrichtiidae</taxon>
        <taxon>Eschrichtius</taxon>
    </lineage>
</organism>
<evidence type="ECO:0000256" key="3">
    <source>
        <dbReference type="ARBA" id="ARBA00012700"/>
    </source>
</evidence>
<reference evidence="21 23" key="1">
    <citation type="submission" date="2022-11" db="EMBL/GenBank/DDBJ databases">
        <title>Whole genome sequence of Eschrichtius robustus ER-17-0199.</title>
        <authorList>
            <person name="Bruniche-Olsen A."/>
            <person name="Black A.N."/>
            <person name="Fields C.J."/>
            <person name="Walden K."/>
            <person name="Dewoody J.A."/>
        </authorList>
    </citation>
    <scope>NUCLEOTIDE SEQUENCE [LARGE SCALE GENOMIC DNA]</scope>
    <source>
        <strain evidence="21">ER-17-0199</strain>
        <tissue evidence="21">Blubber</tissue>
    </source>
</reference>
<evidence type="ECO:0000256" key="2">
    <source>
        <dbReference type="ARBA" id="ARBA00006734"/>
    </source>
</evidence>
<dbReference type="EMBL" id="JAIQCJ010002252">
    <property type="protein sequence ID" value="KAJ8778207.1"/>
    <property type="molecule type" value="Genomic_DNA"/>
</dbReference>
<evidence type="ECO:0000256" key="11">
    <source>
        <dbReference type="ARBA" id="ARBA00041392"/>
    </source>
</evidence>
<feature type="compositionally biased region" description="Low complexity" evidence="20">
    <location>
        <begin position="36"/>
        <end position="58"/>
    </location>
</feature>
<evidence type="ECO:0000256" key="15">
    <source>
        <dbReference type="ARBA" id="ARBA00050225"/>
    </source>
</evidence>
<dbReference type="Proteomes" id="UP001159641">
    <property type="component" value="Unassembled WGS sequence"/>
</dbReference>
<dbReference type="PANTHER" id="PTHR11129">
    <property type="entry name" value="PROTEIN FARNESYLTRANSFERASE ALPHA SUBUNIT/RAB GERANYLGERANYL TRANSFERASE ALPHA SUBUNIT"/>
    <property type="match status" value="1"/>
</dbReference>
<dbReference type="GO" id="GO:0005965">
    <property type="term" value="C:protein farnesyltransferase complex"/>
    <property type="evidence" value="ECO:0007669"/>
    <property type="project" value="TreeGrafter"/>
</dbReference>
<comment type="catalytic activity">
    <reaction evidence="16">
        <text>geranylgeranyl diphosphate + L-cysteinyl-[protein] = S-geranylgeranyl-L-cysteinyl-[protein] + diphosphate</text>
        <dbReference type="Rhea" id="RHEA:21240"/>
        <dbReference type="Rhea" id="RHEA-COMP:10131"/>
        <dbReference type="Rhea" id="RHEA-COMP:11537"/>
        <dbReference type="ChEBI" id="CHEBI:29950"/>
        <dbReference type="ChEBI" id="CHEBI:33019"/>
        <dbReference type="ChEBI" id="CHEBI:57533"/>
        <dbReference type="ChEBI" id="CHEBI:86021"/>
        <dbReference type="EC" id="2.5.1.59"/>
    </reaction>
</comment>
<dbReference type="AlphaFoldDB" id="A0AB34GGP6"/>
<evidence type="ECO:0000256" key="9">
    <source>
        <dbReference type="ARBA" id="ARBA00022990"/>
    </source>
</evidence>
<evidence type="ECO:0000256" key="14">
    <source>
        <dbReference type="ARBA" id="ARBA00043219"/>
    </source>
</evidence>
<evidence type="ECO:0000256" key="8">
    <source>
        <dbReference type="ARBA" id="ARBA00022842"/>
    </source>
</evidence>
<dbReference type="InterPro" id="IPR002088">
    <property type="entry name" value="Prenyl_trans_a"/>
</dbReference>
<dbReference type="SUPFAM" id="SSF48439">
    <property type="entry name" value="Protein prenylyltransferase"/>
    <property type="match status" value="1"/>
</dbReference>
<keyword evidence="8" id="KW-0460">Magnesium</keyword>
<evidence type="ECO:0000256" key="4">
    <source>
        <dbReference type="ARBA" id="ARBA00012702"/>
    </source>
</evidence>
<dbReference type="PANTHER" id="PTHR11129:SF1">
    <property type="entry name" value="PROTEIN FARNESYLTRANSFERASE_GERANYLGERANYLTRANSFERASE TYPE-1 SUBUNIT ALPHA"/>
    <property type="match status" value="1"/>
</dbReference>
<dbReference type="GO" id="GO:0005953">
    <property type="term" value="C:CAAX-protein geranylgeranyltransferase complex"/>
    <property type="evidence" value="ECO:0007669"/>
    <property type="project" value="TreeGrafter"/>
</dbReference>
<evidence type="ECO:0000256" key="18">
    <source>
        <dbReference type="ARBA" id="ARBA00063604"/>
    </source>
</evidence>
<keyword evidence="5" id="KW-0637">Prenyltransferase</keyword>
<evidence type="ECO:0000313" key="22">
    <source>
        <dbReference type="EMBL" id="KAJ8791325.1"/>
    </source>
</evidence>
<feature type="compositionally biased region" description="Low complexity" evidence="20">
    <location>
        <begin position="128"/>
        <end position="140"/>
    </location>
</feature>
<evidence type="ECO:0000256" key="16">
    <source>
        <dbReference type="ARBA" id="ARBA00050428"/>
    </source>
</evidence>
<evidence type="ECO:0000256" key="6">
    <source>
        <dbReference type="ARBA" id="ARBA00022679"/>
    </source>
</evidence>
<protein>
    <recommendedName>
        <fullName evidence="10">Protein farnesyltransferase/geranylgeranyltransferase type-1 subunit alpha</fullName>
        <ecNumber evidence="4">2.5.1.58</ecNumber>
        <ecNumber evidence="3">2.5.1.59</ecNumber>
    </recommendedName>
    <alternativeName>
        <fullName evidence="13">CAAX farnesyltransferase subunit alpha</fullName>
    </alternativeName>
    <alternativeName>
        <fullName evidence="12">FTase-alpha</fullName>
    </alternativeName>
    <alternativeName>
        <fullName evidence="11">Ras proteins prenyltransferase subunit alpha</fullName>
    </alternativeName>
    <alternativeName>
        <fullName evidence="14">Type I protein geranyl-geranyltransferase subunit alpha</fullName>
    </alternativeName>
</protein>
<dbReference type="GO" id="GO:0004662">
    <property type="term" value="F:CAAX-protein geranylgeranyltransferase activity"/>
    <property type="evidence" value="ECO:0007669"/>
    <property type="project" value="UniProtKB-EC"/>
</dbReference>
<dbReference type="PROSITE" id="PS51147">
    <property type="entry name" value="PFTA"/>
    <property type="match status" value="5"/>
</dbReference>
<keyword evidence="9" id="KW-0007">Acetylation</keyword>
<comment type="catalytic activity">
    <reaction evidence="15">
        <text>L-cysteinyl-[protein] + (2E,6E)-farnesyl diphosphate = S-(2E,6E)-farnesyl-L-cysteinyl-[protein] + diphosphate</text>
        <dbReference type="Rhea" id="RHEA:13345"/>
        <dbReference type="Rhea" id="RHEA-COMP:10131"/>
        <dbReference type="Rhea" id="RHEA-COMP:11535"/>
        <dbReference type="ChEBI" id="CHEBI:29950"/>
        <dbReference type="ChEBI" id="CHEBI:33019"/>
        <dbReference type="ChEBI" id="CHEBI:86019"/>
        <dbReference type="ChEBI" id="CHEBI:175763"/>
        <dbReference type="EC" id="2.5.1.58"/>
    </reaction>
</comment>
<comment type="similarity">
    <text evidence="2">Belongs to the protein prenyltransferase subunit alpha family.</text>
</comment>
<feature type="compositionally biased region" description="Basic and acidic residues" evidence="20">
    <location>
        <begin position="61"/>
        <end position="71"/>
    </location>
</feature>
<feature type="coiled-coil region" evidence="19">
    <location>
        <begin position="452"/>
        <end position="486"/>
    </location>
</feature>
<evidence type="ECO:0000256" key="5">
    <source>
        <dbReference type="ARBA" id="ARBA00022602"/>
    </source>
</evidence>
<evidence type="ECO:0000256" key="20">
    <source>
        <dbReference type="SAM" id="MobiDB-lite"/>
    </source>
</evidence>
<sequence>MHFLFSDCIQKKEKKMCARNVNALGWLTRSTGASCLSRTPKLLPPTLTTNNTSTFRSTSYKRSDRPADKTSGKPGPPGGVMQPEARNRAQQRRPGQAAGAGAGHSSPRLYGRSGKTGSSRERGGARGGASATSSAGSRGEMAAADGVGEAAQGGEPGQPEPPPPQPHPLPPQPPPEEAAASPMDDGFLSLDSPTYVLYRDRAEWADIDPVPQNDGPNPVVQIIYSEKFQDVYDYFRAVLQRDERSERAFKLTRDAIELNAANYTVWHFRRVLLKSLQKDLHEEMNYITAIIEEQPKNYQVWHHRRVLVEWLRDPSQELEFIADILNQDAKNYHAWQHRQWVIQEFKLWDNELQYVDQLLKEDVRNNSVWNQRYFVISNTTGYNDRAVLEREVQYTLEMIKLVPHNESAWNYLKGILQDRGLSKYPNLLNQLLDLQPSHSSPYLIAFLVDIYEDMLENQCDNKEDILNKALELCEILAKEKDTIRKEYWRYIGRSLQSKHSTESDPPTNVQQ</sequence>
<evidence type="ECO:0000313" key="23">
    <source>
        <dbReference type="Proteomes" id="UP001159641"/>
    </source>
</evidence>
<keyword evidence="6" id="KW-0808">Transferase</keyword>
<evidence type="ECO:0000256" key="13">
    <source>
        <dbReference type="ARBA" id="ARBA00043086"/>
    </source>
</evidence>
<name>A0AB34GGP6_ESCRO</name>
<keyword evidence="23" id="KW-1185">Reference proteome</keyword>
<feature type="compositionally biased region" description="Pro residues" evidence="20">
    <location>
        <begin position="158"/>
        <end position="176"/>
    </location>
</feature>
<comment type="subunit">
    <text evidence="18">Heterodimer of FNTA and FNTB (farnesyltransferase). Heterodimer of FNTA and PGGT1B (geranylgeranyltransferase).</text>
</comment>
<feature type="region of interest" description="Disordered" evidence="20">
    <location>
        <begin position="35"/>
        <end position="186"/>
    </location>
</feature>
<keyword evidence="19" id="KW-0175">Coiled coil</keyword>
<evidence type="ECO:0000256" key="19">
    <source>
        <dbReference type="SAM" id="Coils"/>
    </source>
</evidence>
<dbReference type="Pfam" id="PF01239">
    <property type="entry name" value="PPTA"/>
    <property type="match status" value="5"/>
</dbReference>
<evidence type="ECO:0000313" key="21">
    <source>
        <dbReference type="EMBL" id="KAJ8778207.1"/>
    </source>
</evidence>
<comment type="caution">
    <text evidence="21">The sequence shown here is derived from an EMBL/GenBank/DDBJ whole genome shotgun (WGS) entry which is preliminary data.</text>
</comment>
<dbReference type="GO" id="GO:0004660">
    <property type="term" value="F:protein farnesyltransferase activity"/>
    <property type="evidence" value="ECO:0007669"/>
    <property type="project" value="UniProtKB-EC"/>
</dbReference>
<comment type="cofactor">
    <cofactor evidence="1">
        <name>Mg(2+)</name>
        <dbReference type="ChEBI" id="CHEBI:18420"/>
    </cofactor>
</comment>
<evidence type="ECO:0000256" key="1">
    <source>
        <dbReference type="ARBA" id="ARBA00001946"/>
    </source>
</evidence>
<dbReference type="EC" id="2.5.1.58" evidence="4"/>
<dbReference type="FunFam" id="1.25.40.120:FF:000002">
    <property type="entry name" value="Protein farnesyltransferase/geranylgeranyltransferase type-1 subunit alpha"/>
    <property type="match status" value="1"/>
</dbReference>
<dbReference type="EMBL" id="JAIQCJ010001301">
    <property type="protein sequence ID" value="KAJ8791325.1"/>
    <property type="molecule type" value="Genomic_DNA"/>
</dbReference>
<accession>A0AB34GGP6</accession>
<evidence type="ECO:0000256" key="12">
    <source>
        <dbReference type="ARBA" id="ARBA00042436"/>
    </source>
</evidence>